<feature type="chain" id="PRO_5042259270" evidence="1">
    <location>
        <begin position="19"/>
        <end position="238"/>
    </location>
</feature>
<evidence type="ECO:0000256" key="1">
    <source>
        <dbReference type="SAM" id="SignalP"/>
    </source>
</evidence>
<comment type="caution">
    <text evidence="2">The sequence shown here is derived from an EMBL/GenBank/DDBJ whole genome shotgun (WGS) entry which is preliminary data.</text>
</comment>
<reference evidence="2 3" key="1">
    <citation type="journal article" date="2015" name="Genome Biol. Evol.">
        <title>Comparative Genomics of a Bacterivorous Green Alga Reveals Evolutionary Causalities and Consequences of Phago-Mixotrophic Mode of Nutrition.</title>
        <authorList>
            <person name="Burns J.A."/>
            <person name="Paasch A."/>
            <person name="Narechania A."/>
            <person name="Kim E."/>
        </authorList>
    </citation>
    <scope>NUCLEOTIDE SEQUENCE [LARGE SCALE GENOMIC DNA]</scope>
    <source>
        <strain evidence="2 3">PLY_AMNH</strain>
    </source>
</reference>
<proteinExistence type="predicted"/>
<evidence type="ECO:0000313" key="3">
    <source>
        <dbReference type="Proteomes" id="UP001190700"/>
    </source>
</evidence>
<dbReference type="Proteomes" id="UP001190700">
    <property type="component" value="Unassembled WGS sequence"/>
</dbReference>
<accession>A0AAE0FJK0</accession>
<dbReference type="EMBL" id="LGRX02017247">
    <property type="protein sequence ID" value="KAK3260996.1"/>
    <property type="molecule type" value="Genomic_DNA"/>
</dbReference>
<protein>
    <submittedName>
        <fullName evidence="2">Uncharacterized protein</fullName>
    </submittedName>
</protein>
<feature type="signal peptide" evidence="1">
    <location>
        <begin position="1"/>
        <end position="18"/>
    </location>
</feature>
<sequence>MLSTLALQLLFHAVPTWGPIPAYDGGQQFTSRPGDERPFPFRQDVLDAQVLRRGRLAGPARAHGQLCRPSLRGAQSLTLRLRKILRFSQTRRTSSMLSKSLDAILPASPALPEACPGCSCCTPPNPCIPATLQAGAEKRVRWVGWVRWVCWLRWAGCAGWAGGWLGAVGVVVGDMVERMWALNTVIKSRCGGCGGCAGCAGLGALVGGLGAVGVVAGLGGLGELGAVGGLGAVGVVAG</sequence>
<gene>
    <name evidence="2" type="ORF">CYMTET_30078</name>
</gene>
<evidence type="ECO:0000313" key="2">
    <source>
        <dbReference type="EMBL" id="KAK3260996.1"/>
    </source>
</evidence>
<keyword evidence="3" id="KW-1185">Reference proteome</keyword>
<dbReference type="AlphaFoldDB" id="A0AAE0FJK0"/>
<keyword evidence="1" id="KW-0732">Signal</keyword>
<organism evidence="2 3">
    <name type="scientific">Cymbomonas tetramitiformis</name>
    <dbReference type="NCBI Taxonomy" id="36881"/>
    <lineage>
        <taxon>Eukaryota</taxon>
        <taxon>Viridiplantae</taxon>
        <taxon>Chlorophyta</taxon>
        <taxon>Pyramimonadophyceae</taxon>
        <taxon>Pyramimonadales</taxon>
        <taxon>Pyramimonadaceae</taxon>
        <taxon>Cymbomonas</taxon>
    </lineage>
</organism>
<name>A0AAE0FJK0_9CHLO</name>